<dbReference type="EMBL" id="JAKMXF010000307">
    <property type="protein sequence ID" value="KAI6651152.1"/>
    <property type="molecule type" value="Genomic_DNA"/>
</dbReference>
<comment type="caution">
    <text evidence="1">The sequence shown here is derived from an EMBL/GenBank/DDBJ whole genome shotgun (WGS) entry which is preliminary data.</text>
</comment>
<dbReference type="Proteomes" id="UP001165289">
    <property type="component" value="Unassembled WGS sequence"/>
</dbReference>
<gene>
    <name evidence="1" type="ORF">LOD99_5503</name>
</gene>
<sequence>MNICMYQHKIFVVVSDIDSALYDGIDCIALKARDIVRVLYQSLSNFSFIRTFKNKEFVEGWIPTSRLVVPQLTTNSDVIMSIKVHYPFSQLDRFPENIGDLGEEQGKDFIRTSRSLKRDIKAGGIATR</sequence>
<evidence type="ECO:0000313" key="1">
    <source>
        <dbReference type="EMBL" id="KAI6651152.1"/>
    </source>
</evidence>
<keyword evidence="2" id="KW-1185">Reference proteome</keyword>
<protein>
    <submittedName>
        <fullName evidence="1">Uncharacterized protein</fullName>
    </submittedName>
</protein>
<accession>A0AAV7JQA3</accession>
<evidence type="ECO:0000313" key="2">
    <source>
        <dbReference type="Proteomes" id="UP001165289"/>
    </source>
</evidence>
<organism evidence="1 2">
    <name type="scientific">Oopsacas minuta</name>
    <dbReference type="NCBI Taxonomy" id="111878"/>
    <lineage>
        <taxon>Eukaryota</taxon>
        <taxon>Metazoa</taxon>
        <taxon>Porifera</taxon>
        <taxon>Hexactinellida</taxon>
        <taxon>Hexasterophora</taxon>
        <taxon>Lyssacinosida</taxon>
        <taxon>Leucopsacidae</taxon>
        <taxon>Oopsacas</taxon>
    </lineage>
</organism>
<proteinExistence type="predicted"/>
<name>A0AAV7JQA3_9METZ</name>
<reference evidence="1 2" key="1">
    <citation type="journal article" date="2023" name="BMC Biol.">
        <title>The compact genome of the sponge Oopsacas minuta (Hexactinellida) is lacking key metazoan core genes.</title>
        <authorList>
            <person name="Santini S."/>
            <person name="Schenkelaars Q."/>
            <person name="Jourda C."/>
            <person name="Duchesne M."/>
            <person name="Belahbib H."/>
            <person name="Rocher C."/>
            <person name="Selva M."/>
            <person name="Riesgo A."/>
            <person name="Vervoort M."/>
            <person name="Leys S.P."/>
            <person name="Kodjabachian L."/>
            <person name="Le Bivic A."/>
            <person name="Borchiellini C."/>
            <person name="Claverie J.M."/>
            <person name="Renard E."/>
        </authorList>
    </citation>
    <scope>NUCLEOTIDE SEQUENCE [LARGE SCALE GENOMIC DNA]</scope>
    <source>
        <strain evidence="1">SPO-2</strain>
    </source>
</reference>
<dbReference type="AlphaFoldDB" id="A0AAV7JQA3"/>